<feature type="region of interest" description="Disordered" evidence="1">
    <location>
        <begin position="125"/>
        <end position="149"/>
    </location>
</feature>
<feature type="compositionally biased region" description="Basic and acidic residues" evidence="1">
    <location>
        <begin position="476"/>
        <end position="490"/>
    </location>
</feature>
<sequence length="522" mass="58721">MIRIFCEEEEEHAKRRSTLHGSTRENQTRKRPAVKPLNIRKHKLNVLVDIPEEDEVPPPQASTMTPQSAIATRPLSGGPLYFILDDEVEWEASAAEARSPDDSPFGRFLHSREYYYGLLDEGEEQGEAASPAASDDKAEGSAESSSPHDAQPAAFVGLLRHVFYLALLRFDFTSSSVYDCAKSPQFGIMPPASKVAWFSFNEDLSSSWPPKITFTTDPVPRSSSPFSSDSMEGVITQRPQSTPRNSYSRAIPNRSSRSNTQQSVPTTPPNLWRQVPSKQEAASFTRCRQPPVGSGRVRAIPDSVDLGFRGPGCPESRPVRCVRETSRCLPPPVIHVERSVEERDFRLLWSAEKRKNPHLPLVVSSLNPLRASMPPSYPERLPSNSSKAQWNYKKPIQRQLPWRRDCDAASDRLSSRAIFLGKAGSHCRSCKDDTLLKRLLRFNYWIAFKDEMFEAALDLEDEADCWDILDEAGAEEDHNFPKGVSSHDRDDFEDEGGDRMDSDDAPVIDIVQRYPQLSGRLF</sequence>
<protein>
    <submittedName>
        <fullName evidence="2">Uncharacterized protein</fullName>
    </submittedName>
</protein>
<evidence type="ECO:0000313" key="2">
    <source>
        <dbReference type="EMBL" id="KAJ7630294.1"/>
    </source>
</evidence>
<feature type="region of interest" description="Disordered" evidence="1">
    <location>
        <begin position="215"/>
        <end position="299"/>
    </location>
</feature>
<dbReference type="AlphaFoldDB" id="A0AAD7FKR0"/>
<feature type="region of interest" description="Disordered" evidence="1">
    <location>
        <begin position="476"/>
        <end position="505"/>
    </location>
</feature>
<feature type="region of interest" description="Disordered" evidence="1">
    <location>
        <begin position="7"/>
        <end position="33"/>
    </location>
</feature>
<keyword evidence="3" id="KW-1185">Reference proteome</keyword>
<gene>
    <name evidence="2" type="ORF">FB45DRAFT_1058324</name>
</gene>
<dbReference type="Proteomes" id="UP001221142">
    <property type="component" value="Unassembled WGS sequence"/>
</dbReference>
<name>A0AAD7FKR0_9AGAR</name>
<evidence type="ECO:0000256" key="1">
    <source>
        <dbReference type="SAM" id="MobiDB-lite"/>
    </source>
</evidence>
<comment type="caution">
    <text evidence="2">The sequence shown here is derived from an EMBL/GenBank/DDBJ whole genome shotgun (WGS) entry which is preliminary data.</text>
</comment>
<proteinExistence type="predicted"/>
<accession>A0AAD7FKR0</accession>
<dbReference type="EMBL" id="JARKIF010000009">
    <property type="protein sequence ID" value="KAJ7630294.1"/>
    <property type="molecule type" value="Genomic_DNA"/>
</dbReference>
<evidence type="ECO:0000313" key="3">
    <source>
        <dbReference type="Proteomes" id="UP001221142"/>
    </source>
</evidence>
<feature type="compositionally biased region" description="Polar residues" evidence="1">
    <location>
        <begin position="237"/>
        <end position="265"/>
    </location>
</feature>
<reference evidence="2" key="1">
    <citation type="submission" date="2023-03" db="EMBL/GenBank/DDBJ databases">
        <title>Massive genome expansion in bonnet fungi (Mycena s.s.) driven by repeated elements and novel gene families across ecological guilds.</title>
        <authorList>
            <consortium name="Lawrence Berkeley National Laboratory"/>
            <person name="Harder C.B."/>
            <person name="Miyauchi S."/>
            <person name="Viragh M."/>
            <person name="Kuo A."/>
            <person name="Thoen E."/>
            <person name="Andreopoulos B."/>
            <person name="Lu D."/>
            <person name="Skrede I."/>
            <person name="Drula E."/>
            <person name="Henrissat B."/>
            <person name="Morin E."/>
            <person name="Kohler A."/>
            <person name="Barry K."/>
            <person name="LaButti K."/>
            <person name="Morin E."/>
            <person name="Salamov A."/>
            <person name="Lipzen A."/>
            <person name="Mereny Z."/>
            <person name="Hegedus B."/>
            <person name="Baldrian P."/>
            <person name="Stursova M."/>
            <person name="Weitz H."/>
            <person name="Taylor A."/>
            <person name="Grigoriev I.V."/>
            <person name="Nagy L.G."/>
            <person name="Martin F."/>
            <person name="Kauserud H."/>
        </authorList>
    </citation>
    <scope>NUCLEOTIDE SEQUENCE</scope>
    <source>
        <strain evidence="2">9284</strain>
    </source>
</reference>
<organism evidence="2 3">
    <name type="scientific">Roridomyces roridus</name>
    <dbReference type="NCBI Taxonomy" id="1738132"/>
    <lineage>
        <taxon>Eukaryota</taxon>
        <taxon>Fungi</taxon>
        <taxon>Dikarya</taxon>
        <taxon>Basidiomycota</taxon>
        <taxon>Agaricomycotina</taxon>
        <taxon>Agaricomycetes</taxon>
        <taxon>Agaricomycetidae</taxon>
        <taxon>Agaricales</taxon>
        <taxon>Marasmiineae</taxon>
        <taxon>Mycenaceae</taxon>
        <taxon>Roridomyces</taxon>
    </lineage>
</organism>